<evidence type="ECO:0000256" key="1">
    <source>
        <dbReference type="SAM" id="MobiDB-lite"/>
    </source>
</evidence>
<dbReference type="AlphaFoldDB" id="A0A074MUA6"/>
<dbReference type="InterPro" id="IPR038695">
    <property type="entry name" value="Saro_0823-like_sf"/>
</dbReference>
<dbReference type="PANTHER" id="PTHR37953:SF1">
    <property type="entry name" value="UPF0127 PROTEIN MJ1496"/>
    <property type="match status" value="1"/>
</dbReference>
<dbReference type="OrthoDB" id="9808290at2"/>
<feature type="compositionally biased region" description="Polar residues" evidence="1">
    <location>
        <begin position="8"/>
        <end position="25"/>
    </location>
</feature>
<feature type="region of interest" description="Disordered" evidence="1">
    <location>
        <begin position="1"/>
        <end position="25"/>
    </location>
</feature>
<dbReference type="STRING" id="1044.EH31_14205"/>
<dbReference type="Gene3D" id="2.60.120.1140">
    <property type="entry name" value="Protein of unknown function DUF192"/>
    <property type="match status" value="1"/>
</dbReference>
<dbReference type="InterPro" id="IPR003795">
    <property type="entry name" value="DUF192"/>
</dbReference>
<keyword evidence="3" id="KW-1185">Reference proteome</keyword>
<organism evidence="2 3">
    <name type="scientific">Erythrobacter longus</name>
    <dbReference type="NCBI Taxonomy" id="1044"/>
    <lineage>
        <taxon>Bacteria</taxon>
        <taxon>Pseudomonadati</taxon>
        <taxon>Pseudomonadota</taxon>
        <taxon>Alphaproteobacteria</taxon>
        <taxon>Sphingomonadales</taxon>
        <taxon>Erythrobacteraceae</taxon>
        <taxon>Erythrobacter/Porphyrobacter group</taxon>
        <taxon>Erythrobacter</taxon>
    </lineage>
</organism>
<protein>
    <recommendedName>
        <fullName evidence="4">DUF192 domain-containing protein</fullName>
    </recommendedName>
</protein>
<accession>A0A074MUA6</accession>
<comment type="caution">
    <text evidence="2">The sequence shown here is derived from an EMBL/GenBank/DDBJ whole genome shotgun (WGS) entry which is preliminary data.</text>
</comment>
<evidence type="ECO:0000313" key="3">
    <source>
        <dbReference type="Proteomes" id="UP000027647"/>
    </source>
</evidence>
<proteinExistence type="predicted"/>
<sequence>MALVACSPNGTAAQESASVTTPAAQTSGVSEAGLRLIDVTIVSGDTRHSFTTELAASQEEQAKGMMFRTQMGDDEGMLFPSYTPQFRSFWMKNTPLPLDIIFIGPNKRITNIEAGVPYSLDSVTSRGMSIAVFEIRGGLSEELGIGPGDLVEFELPDEASL</sequence>
<dbReference type="Pfam" id="PF02643">
    <property type="entry name" value="DUF192"/>
    <property type="match status" value="1"/>
</dbReference>
<evidence type="ECO:0008006" key="4">
    <source>
        <dbReference type="Google" id="ProtNLM"/>
    </source>
</evidence>
<evidence type="ECO:0000313" key="2">
    <source>
        <dbReference type="EMBL" id="KEO89182.1"/>
    </source>
</evidence>
<reference evidence="2 3" key="1">
    <citation type="submission" date="2014-04" db="EMBL/GenBank/DDBJ databases">
        <title>A comprehensive comparison of genomes of Erythrobacter spp. strains.</title>
        <authorList>
            <person name="Zheng Q."/>
        </authorList>
    </citation>
    <scope>NUCLEOTIDE SEQUENCE [LARGE SCALE GENOMIC DNA]</scope>
    <source>
        <strain evidence="2 3">DSM 6997</strain>
    </source>
</reference>
<name>A0A074MUA6_ERYLO</name>
<gene>
    <name evidence="2" type="ORF">EH31_14205</name>
</gene>
<dbReference type="Proteomes" id="UP000027647">
    <property type="component" value="Unassembled WGS sequence"/>
</dbReference>
<dbReference type="eggNOG" id="COG1430">
    <property type="taxonomic scope" value="Bacteria"/>
</dbReference>
<dbReference type="EMBL" id="JMIW01000006">
    <property type="protein sequence ID" value="KEO89182.1"/>
    <property type="molecule type" value="Genomic_DNA"/>
</dbReference>
<dbReference type="PANTHER" id="PTHR37953">
    <property type="entry name" value="UPF0127 PROTEIN MJ1496"/>
    <property type="match status" value="1"/>
</dbReference>